<proteinExistence type="predicted"/>
<evidence type="ECO:0000256" key="3">
    <source>
        <dbReference type="ARBA" id="ARBA00023163"/>
    </source>
</evidence>
<feature type="compositionally biased region" description="Low complexity" evidence="5">
    <location>
        <begin position="250"/>
        <end position="268"/>
    </location>
</feature>
<evidence type="ECO:0000256" key="2">
    <source>
        <dbReference type="ARBA" id="ARBA00023125"/>
    </source>
</evidence>
<dbReference type="InterPro" id="IPR036093">
    <property type="entry name" value="NAC_dom_sf"/>
</dbReference>
<evidence type="ECO:0000313" key="7">
    <source>
        <dbReference type="EMBL" id="MED6158687.1"/>
    </source>
</evidence>
<dbReference type="PANTHER" id="PTHR31744:SF93">
    <property type="entry name" value="NAC DOMAIN-CONTAINING PROTEIN"/>
    <property type="match status" value="1"/>
</dbReference>
<sequence length="281" mass="32417">MMNFVDEKKKKNNNGVRLLPPGFRFQPTEEELLFQYLKCKVFSFQLPASIIPDINVCNYDPWDLPGNNNCDEEEERYLFSSKEVKYRNGNRMKRTTKSGYWKATGSDKRIVSTSSSCNNNNIVGIRKSLVFYHGKSPSTASRTHWIMHEYRLVTTPSNSSSQKYVEDLGDWVLCRIFMKNNKRSIESHHHHHHMVKKFNNNVVMMKNNNNNNNHVVEVANNKPILFFDFMRVHNSSPISSSNPIIHFPSKSSSSSSCSSSSFITEVSSPDNNHEGKSDYYV</sequence>
<keyword evidence="3" id="KW-0804">Transcription</keyword>
<keyword evidence="2" id="KW-0238">DNA-binding</keyword>
<keyword evidence="1" id="KW-0805">Transcription regulation</keyword>
<dbReference type="Gene3D" id="2.170.150.80">
    <property type="entry name" value="NAC domain"/>
    <property type="match status" value="1"/>
</dbReference>
<dbReference type="Pfam" id="PF02365">
    <property type="entry name" value="NAM"/>
    <property type="match status" value="1"/>
</dbReference>
<keyword evidence="4" id="KW-0539">Nucleus</keyword>
<dbReference type="EMBL" id="JASCZI010120995">
    <property type="protein sequence ID" value="MED6158687.1"/>
    <property type="molecule type" value="Genomic_DNA"/>
</dbReference>
<dbReference type="InterPro" id="IPR003441">
    <property type="entry name" value="NAC-dom"/>
</dbReference>
<name>A0ABU6UBQ6_9FABA</name>
<dbReference type="SUPFAM" id="SSF101941">
    <property type="entry name" value="NAC domain"/>
    <property type="match status" value="1"/>
</dbReference>
<feature type="region of interest" description="Disordered" evidence="5">
    <location>
        <begin position="250"/>
        <end position="281"/>
    </location>
</feature>
<evidence type="ECO:0000256" key="4">
    <source>
        <dbReference type="ARBA" id="ARBA00023242"/>
    </source>
</evidence>
<keyword evidence="8" id="KW-1185">Reference proteome</keyword>
<organism evidence="7 8">
    <name type="scientific">Stylosanthes scabra</name>
    <dbReference type="NCBI Taxonomy" id="79078"/>
    <lineage>
        <taxon>Eukaryota</taxon>
        <taxon>Viridiplantae</taxon>
        <taxon>Streptophyta</taxon>
        <taxon>Embryophyta</taxon>
        <taxon>Tracheophyta</taxon>
        <taxon>Spermatophyta</taxon>
        <taxon>Magnoliopsida</taxon>
        <taxon>eudicotyledons</taxon>
        <taxon>Gunneridae</taxon>
        <taxon>Pentapetalae</taxon>
        <taxon>rosids</taxon>
        <taxon>fabids</taxon>
        <taxon>Fabales</taxon>
        <taxon>Fabaceae</taxon>
        <taxon>Papilionoideae</taxon>
        <taxon>50 kb inversion clade</taxon>
        <taxon>dalbergioids sensu lato</taxon>
        <taxon>Dalbergieae</taxon>
        <taxon>Pterocarpus clade</taxon>
        <taxon>Stylosanthes</taxon>
    </lineage>
</organism>
<evidence type="ECO:0000313" key="8">
    <source>
        <dbReference type="Proteomes" id="UP001341840"/>
    </source>
</evidence>
<dbReference type="PROSITE" id="PS51005">
    <property type="entry name" value="NAC"/>
    <property type="match status" value="1"/>
</dbReference>
<reference evidence="7 8" key="1">
    <citation type="journal article" date="2023" name="Plants (Basel)">
        <title>Bridging the Gap: Combining Genomics and Transcriptomics Approaches to Understand Stylosanthes scabra, an Orphan Legume from the Brazilian Caatinga.</title>
        <authorList>
            <person name="Ferreira-Neto J.R.C."/>
            <person name="da Silva M.D."/>
            <person name="Binneck E."/>
            <person name="de Melo N.F."/>
            <person name="da Silva R.H."/>
            <person name="de Melo A.L.T.M."/>
            <person name="Pandolfi V."/>
            <person name="Bustamante F.O."/>
            <person name="Brasileiro-Vidal A.C."/>
            <person name="Benko-Iseppon A.M."/>
        </authorList>
    </citation>
    <scope>NUCLEOTIDE SEQUENCE [LARGE SCALE GENOMIC DNA]</scope>
    <source>
        <tissue evidence="7">Leaves</tissue>
    </source>
</reference>
<gene>
    <name evidence="7" type="ORF">PIB30_035137</name>
</gene>
<protein>
    <recommendedName>
        <fullName evidence="6">NAC domain-containing protein</fullName>
    </recommendedName>
</protein>
<comment type="caution">
    <text evidence="7">The sequence shown here is derived from an EMBL/GenBank/DDBJ whole genome shotgun (WGS) entry which is preliminary data.</text>
</comment>
<accession>A0ABU6UBQ6</accession>
<feature type="domain" description="NAC" evidence="6">
    <location>
        <begin position="19"/>
        <end position="179"/>
    </location>
</feature>
<evidence type="ECO:0000259" key="6">
    <source>
        <dbReference type="PROSITE" id="PS51005"/>
    </source>
</evidence>
<evidence type="ECO:0000256" key="1">
    <source>
        <dbReference type="ARBA" id="ARBA00023015"/>
    </source>
</evidence>
<feature type="compositionally biased region" description="Basic and acidic residues" evidence="5">
    <location>
        <begin position="271"/>
        <end position="281"/>
    </location>
</feature>
<evidence type="ECO:0000256" key="5">
    <source>
        <dbReference type="SAM" id="MobiDB-lite"/>
    </source>
</evidence>
<dbReference type="Proteomes" id="UP001341840">
    <property type="component" value="Unassembled WGS sequence"/>
</dbReference>
<dbReference type="PANTHER" id="PTHR31744">
    <property type="entry name" value="PROTEIN CUP-SHAPED COTYLEDON 2-RELATED"/>
    <property type="match status" value="1"/>
</dbReference>